<reference evidence="1 2" key="1">
    <citation type="journal article" date="2022" name="bioRxiv">
        <title>The genome of the oomycete Peronosclerospora sorghi, a cosmopolitan pathogen of maize and sorghum, is inflated with dispersed pseudogenes.</title>
        <authorList>
            <person name="Fletcher K."/>
            <person name="Martin F."/>
            <person name="Isakeit T."/>
            <person name="Cavanaugh K."/>
            <person name="Magill C."/>
            <person name="Michelmore R."/>
        </authorList>
    </citation>
    <scope>NUCLEOTIDE SEQUENCE [LARGE SCALE GENOMIC DNA]</scope>
    <source>
        <strain evidence="1">P6</strain>
    </source>
</reference>
<dbReference type="EMBL" id="CM047580">
    <property type="protein sequence ID" value="KAI9923092.1"/>
    <property type="molecule type" value="Genomic_DNA"/>
</dbReference>
<keyword evidence="2" id="KW-1185">Reference proteome</keyword>
<gene>
    <name evidence="1" type="ORF">PsorP6_000299</name>
</gene>
<protein>
    <submittedName>
        <fullName evidence="1">Uncharacterized protein</fullName>
    </submittedName>
</protein>
<dbReference type="Proteomes" id="UP001163321">
    <property type="component" value="Chromosome 1"/>
</dbReference>
<sequence>MKTFFALLGVASILASGDAATSCAECGGSTCILNSAGSIIKGGATSHSVNFCNYDSSKNDSYALILGVSSIPTCDTSNATVPKVASLIATDMCTPEFCTVMVNFESALDWAIALQNNGASNTLTAQLKSGDKKEIVKIATFEAMAAPSMNSNTATISVCATGLKVSGSKFSTIDTCNTAKICRGSGTDTTCTKLLMNNAQIRNVTCSGEACTGIMTWSQSLPCDGSVGGATALVAGVMVASSTESNFIRVGNMAAPTFNISDVNGLMAGSSELVLLTDTFCASSDISLTVLLASSSDDDLTQTAIEVRSVNSTNNGTVIVELASPLSSDLVGDDTEVSLSQCSVSATGLFTVEKTSGDSASVSATGSKKHSKRGESIAGTPGTVSTQEANSSAGLSHSVIVGIVIAVVALIGFTFEYVYHKRRQLTPKPQEHAAASPT</sequence>
<name>A0ACC0WWF7_9STRA</name>
<evidence type="ECO:0000313" key="2">
    <source>
        <dbReference type="Proteomes" id="UP001163321"/>
    </source>
</evidence>
<accession>A0ACC0WWF7</accession>
<proteinExistence type="predicted"/>
<organism evidence="1 2">
    <name type="scientific">Peronosclerospora sorghi</name>
    <dbReference type="NCBI Taxonomy" id="230839"/>
    <lineage>
        <taxon>Eukaryota</taxon>
        <taxon>Sar</taxon>
        <taxon>Stramenopiles</taxon>
        <taxon>Oomycota</taxon>
        <taxon>Peronosporomycetes</taxon>
        <taxon>Peronosporales</taxon>
        <taxon>Peronosporaceae</taxon>
        <taxon>Peronosclerospora</taxon>
    </lineage>
</organism>
<comment type="caution">
    <text evidence="1">The sequence shown here is derived from an EMBL/GenBank/DDBJ whole genome shotgun (WGS) entry which is preliminary data.</text>
</comment>
<evidence type="ECO:0000313" key="1">
    <source>
        <dbReference type="EMBL" id="KAI9923092.1"/>
    </source>
</evidence>